<name>A0A9P7K8S2_9AGAR</name>
<comment type="caution">
    <text evidence="2">The sequence shown here is derived from an EMBL/GenBank/DDBJ whole genome shotgun (WGS) entry which is preliminary data.</text>
</comment>
<proteinExistence type="predicted"/>
<organism evidence="2 3">
    <name type="scientific">Asterophora parasitica</name>
    <dbReference type="NCBI Taxonomy" id="117018"/>
    <lineage>
        <taxon>Eukaryota</taxon>
        <taxon>Fungi</taxon>
        <taxon>Dikarya</taxon>
        <taxon>Basidiomycota</taxon>
        <taxon>Agaricomycotina</taxon>
        <taxon>Agaricomycetes</taxon>
        <taxon>Agaricomycetidae</taxon>
        <taxon>Agaricales</taxon>
        <taxon>Tricholomatineae</taxon>
        <taxon>Lyophyllaceae</taxon>
        <taxon>Asterophora</taxon>
    </lineage>
</organism>
<gene>
    <name evidence="2" type="ORF">DXG03_008878</name>
</gene>
<dbReference type="OrthoDB" id="3263050at2759"/>
<dbReference type="EMBL" id="JABCKV010000789">
    <property type="protein sequence ID" value="KAG5640379.1"/>
    <property type="molecule type" value="Genomic_DNA"/>
</dbReference>
<reference evidence="2" key="1">
    <citation type="submission" date="2020-07" db="EMBL/GenBank/DDBJ databases">
        <authorList>
            <person name="Nieuwenhuis M."/>
            <person name="Van De Peppel L.J.J."/>
        </authorList>
    </citation>
    <scope>NUCLEOTIDE SEQUENCE</scope>
    <source>
        <strain evidence="2">AP01</strain>
        <tissue evidence="2">Mycelium</tissue>
    </source>
</reference>
<feature type="region of interest" description="Disordered" evidence="1">
    <location>
        <begin position="315"/>
        <end position="341"/>
    </location>
</feature>
<dbReference type="AlphaFoldDB" id="A0A9P7K8S2"/>
<reference evidence="2" key="2">
    <citation type="submission" date="2021-10" db="EMBL/GenBank/DDBJ databases">
        <title>Phylogenomics reveals ancestral predisposition of the termite-cultivated fungus Termitomyces towards a domesticated lifestyle.</title>
        <authorList>
            <person name="Auxier B."/>
            <person name="Grum-Grzhimaylo A."/>
            <person name="Cardenas M.E."/>
            <person name="Lodge J.D."/>
            <person name="Laessoe T."/>
            <person name="Pedersen O."/>
            <person name="Smith M.E."/>
            <person name="Kuyper T.W."/>
            <person name="Franco-Molano E.A."/>
            <person name="Baroni T.J."/>
            <person name="Aanen D.K."/>
        </authorList>
    </citation>
    <scope>NUCLEOTIDE SEQUENCE</scope>
    <source>
        <strain evidence="2">AP01</strain>
        <tissue evidence="2">Mycelium</tissue>
    </source>
</reference>
<keyword evidence="3" id="KW-1185">Reference proteome</keyword>
<accession>A0A9P7K8S2</accession>
<evidence type="ECO:0000313" key="3">
    <source>
        <dbReference type="Proteomes" id="UP000775547"/>
    </source>
</evidence>
<evidence type="ECO:0000313" key="2">
    <source>
        <dbReference type="EMBL" id="KAG5640379.1"/>
    </source>
</evidence>
<protein>
    <submittedName>
        <fullName evidence="2">Uncharacterized protein</fullName>
    </submittedName>
</protein>
<dbReference type="Proteomes" id="UP000775547">
    <property type="component" value="Unassembled WGS sequence"/>
</dbReference>
<evidence type="ECO:0000256" key="1">
    <source>
        <dbReference type="SAM" id="MobiDB-lite"/>
    </source>
</evidence>
<sequence length="341" mass="38293">MTEPATFDTVPQEVLEHIVFFSATETFLGPPSGLVPLLLTNRKIYSRLNISDNHHIYARIFAHKFDTCAVFRWLGPERTTSCILAAELQRRCFYLKRIRARSDSMLQSMDADDSPFLHELLFLAYTMMVENEGKNERQLKEYANMDTWLRDFWFHDLGASRAVGSTIDEAWLPDNDILSFGMWLFWFLLRPEFTAYASLLAGGGPSVIQKSMVVRHRQTWKLREHHLLASSSDSGIGLDSDNVETLRGGDPLRSWFPTGTQIRESRDGIEVHEPGRKDVVHYQRGTTSGGICGDNTGVIVQDIIITGEARSNSGLQIPSNPLSTGSLCVGPVQPGRSSETV</sequence>
<feature type="compositionally biased region" description="Polar residues" evidence="1">
    <location>
        <begin position="315"/>
        <end position="326"/>
    </location>
</feature>